<sequence>MVMAISPPSDIVLDVTRAADPTRHQVAFERLARMSAPGMAGTQFASAVDQAAPGKPSGLAGAREKFAALAPAKPGSAEASPEAQKTKKTLQKFEAQVISTFIEQMMPETNGNNFGNGMAGGVWRSMLSEQIAGEIAKSGGLGIREKVSAAIAARTGAAPGADPAQPGTPVAALSERLLDRNSATAGTTTRDLRIPLSIEQQFLNATKPASKGTVRSSIFRQA</sequence>
<keyword evidence="2" id="KW-0966">Cell projection</keyword>
<dbReference type="Proteomes" id="UP000255207">
    <property type="component" value="Unassembled WGS sequence"/>
</dbReference>
<protein>
    <submittedName>
        <fullName evidence="2">Flagellar biosynthesis protein FlgJ</fullName>
    </submittedName>
</protein>
<dbReference type="EMBL" id="QQTP01000001">
    <property type="protein sequence ID" value="RDJ29442.1"/>
    <property type="molecule type" value="Genomic_DNA"/>
</dbReference>
<name>A0A370LBT8_9HYPH</name>
<reference evidence="3" key="1">
    <citation type="submission" date="2018-07" db="EMBL/GenBank/DDBJ databases">
        <authorList>
            <person name="Safronova V.I."/>
            <person name="Chirak E.R."/>
            <person name="Sazanova A.L."/>
        </authorList>
    </citation>
    <scope>NUCLEOTIDE SEQUENCE [LARGE SCALE GENOMIC DNA]</scope>
    <source>
        <strain evidence="3">RCAM04685</strain>
    </source>
</reference>
<proteinExistence type="predicted"/>
<accession>A0A370LBT8</accession>
<feature type="domain" description="Flagellar protein FlgJ N-terminal" evidence="1">
    <location>
        <begin position="108"/>
        <end position="145"/>
    </location>
</feature>
<evidence type="ECO:0000259" key="1">
    <source>
        <dbReference type="Pfam" id="PF10135"/>
    </source>
</evidence>
<dbReference type="Pfam" id="PF10135">
    <property type="entry name" value="Rod-binding"/>
    <property type="match status" value="1"/>
</dbReference>
<comment type="caution">
    <text evidence="2">The sequence shown here is derived from an EMBL/GenBank/DDBJ whole genome shotgun (WGS) entry which is preliminary data.</text>
</comment>
<gene>
    <name evidence="2" type="ORF">DWE98_02510</name>
</gene>
<organism evidence="2 3">
    <name type="scientific">Bosea caraganae</name>
    <dbReference type="NCBI Taxonomy" id="2763117"/>
    <lineage>
        <taxon>Bacteria</taxon>
        <taxon>Pseudomonadati</taxon>
        <taxon>Pseudomonadota</taxon>
        <taxon>Alphaproteobacteria</taxon>
        <taxon>Hyphomicrobiales</taxon>
        <taxon>Boseaceae</taxon>
        <taxon>Bosea</taxon>
    </lineage>
</organism>
<keyword evidence="3" id="KW-1185">Reference proteome</keyword>
<keyword evidence="2" id="KW-0969">Cilium</keyword>
<dbReference type="InterPro" id="IPR019301">
    <property type="entry name" value="Flagellar_prot_FlgJ_N"/>
</dbReference>
<evidence type="ECO:0000313" key="2">
    <source>
        <dbReference type="EMBL" id="RDJ29442.1"/>
    </source>
</evidence>
<keyword evidence="2" id="KW-0282">Flagellum</keyword>
<dbReference type="OrthoDB" id="7889190at2"/>
<evidence type="ECO:0000313" key="3">
    <source>
        <dbReference type="Proteomes" id="UP000255207"/>
    </source>
</evidence>
<dbReference type="AlphaFoldDB" id="A0A370LBT8"/>